<protein>
    <recommendedName>
        <fullName evidence="2">histidine kinase</fullName>
        <ecNumber evidence="2">2.7.13.3</ecNumber>
    </recommendedName>
</protein>
<keyword evidence="5" id="KW-0902">Two-component regulatory system</keyword>
<evidence type="ECO:0000259" key="10">
    <source>
        <dbReference type="PROSITE" id="PS50113"/>
    </source>
</evidence>
<evidence type="ECO:0000256" key="2">
    <source>
        <dbReference type="ARBA" id="ARBA00012438"/>
    </source>
</evidence>
<dbReference type="InterPro" id="IPR003661">
    <property type="entry name" value="HisK_dim/P_dom"/>
</dbReference>
<evidence type="ECO:0000256" key="5">
    <source>
        <dbReference type="ARBA" id="ARBA00023012"/>
    </source>
</evidence>
<evidence type="ECO:0000313" key="12">
    <source>
        <dbReference type="Proteomes" id="UP000702425"/>
    </source>
</evidence>
<feature type="domain" description="Histidine kinase" evidence="7">
    <location>
        <begin position="301"/>
        <end position="518"/>
    </location>
</feature>
<dbReference type="RefSeq" id="WP_172190444.1">
    <property type="nucleotide sequence ID" value="NZ_CAWPPK010000306.1"/>
</dbReference>
<dbReference type="Gene3D" id="3.40.50.2300">
    <property type="match status" value="2"/>
</dbReference>
<dbReference type="CDD" id="cd00082">
    <property type="entry name" value="HisKA"/>
    <property type="match status" value="1"/>
</dbReference>
<evidence type="ECO:0000256" key="3">
    <source>
        <dbReference type="ARBA" id="ARBA00022553"/>
    </source>
</evidence>
<dbReference type="SUPFAM" id="SSF55874">
    <property type="entry name" value="ATPase domain of HSP90 chaperone/DNA topoisomerase II/histidine kinase"/>
    <property type="match status" value="1"/>
</dbReference>
<organism evidence="11 12">
    <name type="scientific">Microcoleus asticus IPMA8</name>
    <dbReference type="NCBI Taxonomy" id="2563858"/>
    <lineage>
        <taxon>Bacteria</taxon>
        <taxon>Bacillati</taxon>
        <taxon>Cyanobacteriota</taxon>
        <taxon>Cyanophyceae</taxon>
        <taxon>Oscillatoriophycideae</taxon>
        <taxon>Oscillatoriales</taxon>
        <taxon>Microcoleaceae</taxon>
        <taxon>Microcoleus</taxon>
        <taxon>Microcoleus asticus</taxon>
    </lineage>
</organism>
<dbReference type="InterPro" id="IPR000014">
    <property type="entry name" value="PAS"/>
</dbReference>
<sequence>MNVQLSDRVNVLLVDDRPENLVALEAILNSPSYNLVQANSGAEALRCLLNEDFAVILLDVQMPGMDGFETATLIRSRDRSRSTPIIFITAFSSNDTHVFKGYSLGAVDYLFKPLEPEILTSKVQVFVELFQKTVEVKQQATQLAAVNSELTKSEERFRTLCACSPLGIYLADVEGRCTYMNPRCQAISGLILESSLAEVWQRSVHPDDRDRVVAHLSAWIEEGQEYSNEFRLAVSETVRWIHVQSSPMFSDLGKLIGHVGTVRDVTDRKQAEEERGRLIREQVARQEAERANQMKDEFLAILSHELRTPLNAILGWSRLLRAKKFDGETIDKALETIERNAKSQAQLIEDILDVSRILRGKLNLNKHPIRLESVIELAIDSLRPLAEEKSILLELTYSPNVGEVIGDFDRLQQIVWNLLSNSLKFTPQDGKVEVRLESVGDEAQIQIIDSGIGIDPDFLPYVFDRFRQADSSTTRSYGGLGLGLAIVRHLVEQHGGKVDAENNPGEGAKFTVALPLAQRNPRAEDDWSQVNDPAEALPALVNLQLLVVDDDDDTREFLIALLEEEGAMVRSAASVTEALAALESSWPDVLLSDIGMPGSDGYELIARVREMEVLRGRKMPAIALTAYARESERQQALQAGFQMHLCKPVEVTKLIAGIANLAGILENPEPTDSAVETAFLTPQSRADY</sequence>
<feature type="domain" description="PAC" evidence="10">
    <location>
        <begin position="224"/>
        <end position="277"/>
    </location>
</feature>
<dbReference type="PROSITE" id="PS50109">
    <property type="entry name" value="HIS_KIN"/>
    <property type="match status" value="1"/>
</dbReference>
<dbReference type="PRINTS" id="PR00344">
    <property type="entry name" value="BCTRLSENSOR"/>
</dbReference>
<dbReference type="Pfam" id="PF00072">
    <property type="entry name" value="Response_reg"/>
    <property type="match status" value="2"/>
</dbReference>
<dbReference type="PANTHER" id="PTHR43547:SF2">
    <property type="entry name" value="HYBRID SIGNAL TRANSDUCTION HISTIDINE KINASE C"/>
    <property type="match status" value="1"/>
</dbReference>
<dbReference type="Proteomes" id="UP000702425">
    <property type="component" value="Unassembled WGS sequence"/>
</dbReference>
<evidence type="ECO:0000259" key="7">
    <source>
        <dbReference type="PROSITE" id="PS50109"/>
    </source>
</evidence>
<evidence type="ECO:0000313" key="11">
    <source>
        <dbReference type="EMBL" id="NQE36555.1"/>
    </source>
</evidence>
<keyword evidence="3 6" id="KW-0597">Phosphoprotein</keyword>
<dbReference type="SMART" id="SM00388">
    <property type="entry name" value="HisKA"/>
    <property type="match status" value="1"/>
</dbReference>
<evidence type="ECO:0000259" key="8">
    <source>
        <dbReference type="PROSITE" id="PS50110"/>
    </source>
</evidence>
<dbReference type="PROSITE" id="PS50110">
    <property type="entry name" value="RESPONSE_REGULATORY"/>
    <property type="match status" value="2"/>
</dbReference>
<dbReference type="InterPro" id="IPR013655">
    <property type="entry name" value="PAS_fold_3"/>
</dbReference>
<dbReference type="SMART" id="SM00091">
    <property type="entry name" value="PAS"/>
    <property type="match status" value="1"/>
</dbReference>
<feature type="domain" description="PAS" evidence="9">
    <location>
        <begin position="153"/>
        <end position="223"/>
    </location>
</feature>
<gene>
    <name evidence="11" type="primary">luxQ_9</name>
    <name evidence="11" type="ORF">E5S67_04320</name>
</gene>
<dbReference type="CDD" id="cd17580">
    <property type="entry name" value="REC_2_DhkD-like"/>
    <property type="match status" value="1"/>
</dbReference>
<dbReference type="Gene3D" id="3.30.565.10">
    <property type="entry name" value="Histidine kinase-like ATPase, C-terminal domain"/>
    <property type="match status" value="1"/>
</dbReference>
<proteinExistence type="predicted"/>
<dbReference type="Gene3D" id="1.10.287.130">
    <property type="match status" value="1"/>
</dbReference>
<dbReference type="InterPro" id="IPR001610">
    <property type="entry name" value="PAC"/>
</dbReference>
<dbReference type="SMART" id="SM00387">
    <property type="entry name" value="HATPase_c"/>
    <property type="match status" value="1"/>
</dbReference>
<dbReference type="PROSITE" id="PS50113">
    <property type="entry name" value="PAC"/>
    <property type="match status" value="1"/>
</dbReference>
<accession>A0ABX2D3T2</accession>
<dbReference type="CDD" id="cd00130">
    <property type="entry name" value="PAS"/>
    <property type="match status" value="1"/>
</dbReference>
<dbReference type="SMART" id="SM00086">
    <property type="entry name" value="PAC"/>
    <property type="match status" value="1"/>
</dbReference>
<evidence type="ECO:0000256" key="6">
    <source>
        <dbReference type="PROSITE-ProRule" id="PRU00169"/>
    </source>
</evidence>
<dbReference type="EMBL" id="SRRZ01000089">
    <property type="protein sequence ID" value="NQE36555.1"/>
    <property type="molecule type" value="Genomic_DNA"/>
</dbReference>
<feature type="modified residue" description="4-aspartylphosphate" evidence="6">
    <location>
        <position position="59"/>
    </location>
</feature>
<dbReference type="PANTHER" id="PTHR43547">
    <property type="entry name" value="TWO-COMPONENT HISTIDINE KINASE"/>
    <property type="match status" value="1"/>
</dbReference>
<dbReference type="EC" id="2.7.13.3" evidence="2"/>
<dbReference type="InterPro" id="IPR003594">
    <property type="entry name" value="HATPase_dom"/>
</dbReference>
<feature type="domain" description="Response regulatory" evidence="8">
    <location>
        <begin position="10"/>
        <end position="127"/>
    </location>
</feature>
<name>A0ABX2D3T2_9CYAN</name>
<evidence type="ECO:0000259" key="9">
    <source>
        <dbReference type="PROSITE" id="PS50112"/>
    </source>
</evidence>
<comment type="caution">
    <text evidence="11">The sequence shown here is derived from an EMBL/GenBank/DDBJ whole genome shotgun (WGS) entry which is preliminary data.</text>
</comment>
<dbReference type="Pfam" id="PF02518">
    <property type="entry name" value="HATPase_c"/>
    <property type="match status" value="1"/>
</dbReference>
<keyword evidence="4 11" id="KW-0418">Kinase</keyword>
<dbReference type="InterPro" id="IPR035965">
    <property type="entry name" value="PAS-like_dom_sf"/>
</dbReference>
<dbReference type="InterPro" id="IPR036097">
    <property type="entry name" value="HisK_dim/P_sf"/>
</dbReference>
<comment type="catalytic activity">
    <reaction evidence="1">
        <text>ATP + protein L-histidine = ADP + protein N-phospho-L-histidine.</text>
        <dbReference type="EC" id="2.7.13.3"/>
    </reaction>
</comment>
<dbReference type="Pfam" id="PF08447">
    <property type="entry name" value="PAS_3"/>
    <property type="match status" value="1"/>
</dbReference>
<dbReference type="Pfam" id="PF00512">
    <property type="entry name" value="HisKA"/>
    <property type="match status" value="1"/>
</dbReference>
<feature type="modified residue" description="4-aspartylphosphate" evidence="6">
    <location>
        <position position="593"/>
    </location>
</feature>
<dbReference type="InterPro" id="IPR004358">
    <property type="entry name" value="Sig_transdc_His_kin-like_C"/>
</dbReference>
<dbReference type="SUPFAM" id="SSF55785">
    <property type="entry name" value="PYP-like sensor domain (PAS domain)"/>
    <property type="match status" value="1"/>
</dbReference>
<dbReference type="NCBIfam" id="TIGR00229">
    <property type="entry name" value="sensory_box"/>
    <property type="match status" value="1"/>
</dbReference>
<feature type="domain" description="Response regulatory" evidence="8">
    <location>
        <begin position="544"/>
        <end position="662"/>
    </location>
</feature>
<dbReference type="Gene3D" id="3.30.450.20">
    <property type="entry name" value="PAS domain"/>
    <property type="match status" value="1"/>
</dbReference>
<dbReference type="InterPro" id="IPR000700">
    <property type="entry name" value="PAS-assoc_C"/>
</dbReference>
<dbReference type="SUPFAM" id="SSF47384">
    <property type="entry name" value="Homodimeric domain of signal transducing histidine kinase"/>
    <property type="match status" value="1"/>
</dbReference>
<dbReference type="InterPro" id="IPR036890">
    <property type="entry name" value="HATPase_C_sf"/>
</dbReference>
<evidence type="ECO:0000256" key="1">
    <source>
        <dbReference type="ARBA" id="ARBA00000085"/>
    </source>
</evidence>
<dbReference type="CDD" id="cd16922">
    <property type="entry name" value="HATPase_EvgS-ArcB-TorS-like"/>
    <property type="match status" value="1"/>
</dbReference>
<dbReference type="InterPro" id="IPR005467">
    <property type="entry name" value="His_kinase_dom"/>
</dbReference>
<dbReference type="SMART" id="SM00448">
    <property type="entry name" value="REC"/>
    <property type="match status" value="2"/>
</dbReference>
<keyword evidence="12" id="KW-1185">Reference proteome</keyword>
<reference evidence="11 12" key="1">
    <citation type="journal article" date="2020" name="Sci. Rep.">
        <title>A novel cyanobacterial geosmin producer, revising GeoA distribution and dispersion patterns in Bacteria.</title>
        <authorList>
            <person name="Churro C."/>
            <person name="Semedo-Aguiar A.P."/>
            <person name="Silva A.D."/>
            <person name="Pereira-Leal J.B."/>
            <person name="Leite R.B."/>
        </authorList>
    </citation>
    <scope>NUCLEOTIDE SEQUENCE [LARGE SCALE GENOMIC DNA]</scope>
    <source>
        <strain evidence="11 12">IPMA8</strain>
    </source>
</reference>
<keyword evidence="11" id="KW-0808">Transferase</keyword>
<dbReference type="PROSITE" id="PS50112">
    <property type="entry name" value="PAS"/>
    <property type="match status" value="1"/>
</dbReference>
<evidence type="ECO:0000256" key="4">
    <source>
        <dbReference type="ARBA" id="ARBA00022777"/>
    </source>
</evidence>
<dbReference type="InterPro" id="IPR011006">
    <property type="entry name" value="CheY-like_superfamily"/>
</dbReference>
<dbReference type="GO" id="GO:0004673">
    <property type="term" value="F:protein histidine kinase activity"/>
    <property type="evidence" value="ECO:0007669"/>
    <property type="project" value="UniProtKB-EC"/>
</dbReference>
<dbReference type="SUPFAM" id="SSF52172">
    <property type="entry name" value="CheY-like"/>
    <property type="match status" value="2"/>
</dbReference>
<dbReference type="InterPro" id="IPR001789">
    <property type="entry name" value="Sig_transdc_resp-reg_receiver"/>
</dbReference>